<proteinExistence type="predicted"/>
<evidence type="ECO:0000313" key="1">
    <source>
        <dbReference type="EMBL" id="BCD98030.1"/>
    </source>
</evidence>
<protein>
    <recommendedName>
        <fullName evidence="3">DUF2170 family protein</fullName>
    </recommendedName>
</protein>
<name>A0AAN1WI94_9GAMM</name>
<dbReference type="AlphaFoldDB" id="A0AAN1WI94"/>
<dbReference type="EMBL" id="AP023086">
    <property type="protein sequence ID" value="BCD98030.1"/>
    <property type="molecule type" value="Genomic_DNA"/>
</dbReference>
<accession>A0AAN1WI94</accession>
<dbReference type="Pfam" id="PF09938">
    <property type="entry name" value="DUF2170"/>
    <property type="match status" value="1"/>
</dbReference>
<dbReference type="RefSeq" id="WP_236982094.1">
    <property type="nucleotide sequence ID" value="NZ_AP023086.1"/>
</dbReference>
<reference evidence="1 2" key="1">
    <citation type="journal article" date="2022" name="IScience">
        <title>An ultrasensitive nanofiber-based assay for enzymatic hydrolysis and deep-sea microbial degradation of cellulose.</title>
        <authorList>
            <person name="Tsudome M."/>
            <person name="Tachioka M."/>
            <person name="Miyazaki M."/>
            <person name="Uchimura K."/>
            <person name="Tsuda M."/>
            <person name="Takaki Y."/>
            <person name="Deguchi S."/>
        </authorList>
    </citation>
    <scope>NUCLEOTIDE SEQUENCE [LARGE SCALE GENOMIC DNA]</scope>
    <source>
        <strain evidence="1 2">GE09</strain>
    </source>
</reference>
<evidence type="ECO:0008006" key="3">
    <source>
        <dbReference type="Google" id="ProtNLM"/>
    </source>
</evidence>
<organism evidence="1 2">
    <name type="scientific">Marinagarivorans cellulosilyticus</name>
    <dbReference type="NCBI Taxonomy" id="2721545"/>
    <lineage>
        <taxon>Bacteria</taxon>
        <taxon>Pseudomonadati</taxon>
        <taxon>Pseudomonadota</taxon>
        <taxon>Gammaproteobacteria</taxon>
        <taxon>Cellvibrionales</taxon>
        <taxon>Cellvibrionaceae</taxon>
        <taxon>Marinagarivorans</taxon>
    </lineage>
</organism>
<sequence>MPTKKAASNQPKSSAHYQREFRKRLREQGLVKKEAWIIPENGKLLSLVEKELRLHIEPPTLGNAGQLVGDAMLSHNPPSWTIEKLYEALLTTDLATSELATFTVLNEDNTLEVTLHELGDLPLLLTIAGQQMLVEAVLWAVTDVNDTAEFDAAILRTHKYFPLSTIGVETFSDGNDYYTVFGALSTNSLLANIVLEIETLGVNVIQAANAYSHFLKDCIKKEGFLIDDIESAL</sequence>
<gene>
    <name evidence="1" type="ORF">MARGE09_P2231</name>
</gene>
<evidence type="ECO:0000313" key="2">
    <source>
        <dbReference type="Proteomes" id="UP001320119"/>
    </source>
</evidence>
<dbReference type="InterPro" id="IPR019231">
    <property type="entry name" value="DUF2170"/>
</dbReference>
<dbReference type="Proteomes" id="UP001320119">
    <property type="component" value="Chromosome"/>
</dbReference>
<dbReference type="KEGG" id="marq:MARGE09_P2231"/>
<keyword evidence="2" id="KW-1185">Reference proteome</keyword>